<evidence type="ECO:0008006" key="4">
    <source>
        <dbReference type="Google" id="ProtNLM"/>
    </source>
</evidence>
<keyword evidence="3" id="KW-1185">Reference proteome</keyword>
<dbReference type="Gene3D" id="1.10.10.1320">
    <property type="entry name" value="Anti-sigma factor, zinc-finger domain"/>
    <property type="match status" value="1"/>
</dbReference>
<evidence type="ECO:0000256" key="1">
    <source>
        <dbReference type="SAM" id="Phobius"/>
    </source>
</evidence>
<dbReference type="EMBL" id="JAIHOM010000015">
    <property type="protein sequence ID" value="MCW6035524.1"/>
    <property type="molecule type" value="Genomic_DNA"/>
</dbReference>
<dbReference type="PANTHER" id="PTHR30273">
    <property type="entry name" value="PERIPLASMIC SIGNAL SENSOR AND SIGMA FACTOR ACTIVATOR FECR-RELATED"/>
    <property type="match status" value="1"/>
</dbReference>
<name>A0ABT3L212_9CYAN</name>
<dbReference type="InterPro" id="IPR012373">
    <property type="entry name" value="Ferrdict_sens_TM"/>
</dbReference>
<comment type="caution">
    <text evidence="2">The sequence shown here is derived from an EMBL/GenBank/DDBJ whole genome shotgun (WGS) entry which is preliminary data.</text>
</comment>
<feature type="transmembrane region" description="Helical" evidence="1">
    <location>
        <begin position="83"/>
        <end position="103"/>
    </location>
</feature>
<proteinExistence type="predicted"/>
<sequence>MDTRQRDRFELISAYLDGEANPAERKRVQQWLDTDPECQRLYRRLLKLRNGIQSLPTPAPAQSAETLANQVIAKVRQRERHRAFVWGGSAIAALVVGAVSTLLPGEGAFAPRMAWNRLAEPGQTEELMIALNQPLVEIPVDSQALMIPLDRPLVELHKPTVASPSYPY</sequence>
<dbReference type="Proteomes" id="UP001526426">
    <property type="component" value="Unassembled WGS sequence"/>
</dbReference>
<dbReference type="InterPro" id="IPR041916">
    <property type="entry name" value="Anti_sigma_zinc_sf"/>
</dbReference>
<gene>
    <name evidence="2" type="ORF">K4A83_04445</name>
</gene>
<protein>
    <recommendedName>
        <fullName evidence="4">Zinc-finger domain-containing protein</fullName>
    </recommendedName>
</protein>
<keyword evidence="1" id="KW-0472">Membrane</keyword>
<keyword evidence="1" id="KW-0812">Transmembrane</keyword>
<accession>A0ABT3L212</accession>
<dbReference type="RefSeq" id="WP_265263221.1">
    <property type="nucleotide sequence ID" value="NZ_JAIHOM010000015.1"/>
</dbReference>
<evidence type="ECO:0000313" key="2">
    <source>
        <dbReference type="EMBL" id="MCW6035524.1"/>
    </source>
</evidence>
<keyword evidence="1" id="KW-1133">Transmembrane helix</keyword>
<evidence type="ECO:0000313" key="3">
    <source>
        <dbReference type="Proteomes" id="UP001526426"/>
    </source>
</evidence>
<dbReference type="PANTHER" id="PTHR30273:SF2">
    <property type="entry name" value="PROTEIN FECR"/>
    <property type="match status" value="1"/>
</dbReference>
<organism evidence="2 3">
    <name type="scientific">Spirulina subsalsa FACHB-351</name>
    <dbReference type="NCBI Taxonomy" id="234711"/>
    <lineage>
        <taxon>Bacteria</taxon>
        <taxon>Bacillati</taxon>
        <taxon>Cyanobacteriota</taxon>
        <taxon>Cyanophyceae</taxon>
        <taxon>Spirulinales</taxon>
        <taxon>Spirulinaceae</taxon>
        <taxon>Spirulina</taxon>
    </lineage>
</organism>
<reference evidence="2 3" key="1">
    <citation type="submission" date="2021-08" db="EMBL/GenBank/DDBJ databases">
        <title>Draft genome sequence of Spirulina subsalsa with high tolerance to salinity and hype-accumulation of phycocyanin.</title>
        <authorList>
            <person name="Pei H."/>
            <person name="Jiang L."/>
        </authorList>
    </citation>
    <scope>NUCLEOTIDE SEQUENCE [LARGE SCALE GENOMIC DNA]</scope>
    <source>
        <strain evidence="2 3">FACHB-351</strain>
    </source>
</reference>